<reference evidence="1 2" key="1">
    <citation type="submission" date="2020-02" db="EMBL/GenBank/DDBJ databases">
        <title>Draft genome sequence of Lactococcus sp. Hs20B0-1.</title>
        <authorList>
            <person name="Noda S."/>
            <person name="Yuki M."/>
            <person name="Ohkuma M."/>
        </authorList>
    </citation>
    <scope>NUCLEOTIDE SEQUENCE [LARGE SCALE GENOMIC DNA]</scope>
    <source>
        <strain evidence="1 2">Hs20B0-1</strain>
    </source>
</reference>
<organism evidence="1 2">
    <name type="scientific">Pseudolactococcus insecticola</name>
    <dbReference type="NCBI Taxonomy" id="2709158"/>
    <lineage>
        <taxon>Bacteria</taxon>
        <taxon>Bacillati</taxon>
        <taxon>Bacillota</taxon>
        <taxon>Bacilli</taxon>
        <taxon>Lactobacillales</taxon>
        <taxon>Streptococcaceae</taxon>
        <taxon>Pseudolactococcus</taxon>
    </lineage>
</organism>
<name>A0A6A0B5V8_9LACT</name>
<evidence type="ECO:0000313" key="1">
    <source>
        <dbReference type="EMBL" id="GFH40622.1"/>
    </source>
</evidence>
<comment type="caution">
    <text evidence="1">The sequence shown here is derived from an EMBL/GenBank/DDBJ whole genome shotgun (WGS) entry which is preliminary data.</text>
</comment>
<proteinExistence type="predicted"/>
<keyword evidence="2" id="KW-1185">Reference proteome</keyword>
<sequence length="375" mass="44016">MAFNNRDIKKLQLKKQFPILTLSPSDNNSEATMKQLINSLGFVQLDSMRVMSARSQDIFFYNRDKSYKINDYLKLYKEDFAAELYLHALSLVPSHHELTHLLHSSRYKKLEATNEKDNYIKQFKLLTEEKSTLSHKKENWDMSDKDVVTNALWRAGLLKISRNEKFNKLYTLKTEVQESHLSQTEISEQMMAHFVLLSLQNIGLATFDDMKRYFNLKVKDLENAISRLSKQHQIMLAGQYEGEDYYILPEDEKLMDVKGVDRDMACKFLSPFDNAIKDRVRLNRLFDFDYKLESYMPKNKRKFGYFALPILVGDEIVGAIDLKVNDKTKTLLVKQLTLKSMTMKKYLPDIEENLQEFKAFTNMDEISWEEGIVIL</sequence>
<dbReference type="RefSeq" id="WP_172356311.1">
    <property type="nucleotide sequence ID" value="NZ_BLLH01000004.1"/>
</dbReference>
<dbReference type="Pfam" id="PF06224">
    <property type="entry name" value="AlkZ-like"/>
    <property type="match status" value="1"/>
</dbReference>
<dbReference type="InterPro" id="IPR009351">
    <property type="entry name" value="AlkZ-like"/>
</dbReference>
<dbReference type="PANTHER" id="PTHR30528">
    <property type="entry name" value="CYTOPLASMIC PROTEIN"/>
    <property type="match status" value="1"/>
</dbReference>
<dbReference type="Proteomes" id="UP000475928">
    <property type="component" value="Unassembled WGS sequence"/>
</dbReference>
<dbReference type="EMBL" id="BLLH01000004">
    <property type="protein sequence ID" value="GFH40622.1"/>
    <property type="molecule type" value="Genomic_DNA"/>
</dbReference>
<protein>
    <recommendedName>
        <fullName evidence="3">Winged helix-turn-helix domain-containing protein</fullName>
    </recommendedName>
</protein>
<dbReference type="PANTHER" id="PTHR30528:SF0">
    <property type="entry name" value="CYTOPLASMIC PROTEIN"/>
    <property type="match status" value="1"/>
</dbReference>
<gene>
    <name evidence="1" type="ORF">Hs20B_10200</name>
</gene>
<evidence type="ECO:0008006" key="3">
    <source>
        <dbReference type="Google" id="ProtNLM"/>
    </source>
</evidence>
<accession>A0A6A0B5V8</accession>
<evidence type="ECO:0000313" key="2">
    <source>
        <dbReference type="Proteomes" id="UP000475928"/>
    </source>
</evidence>
<dbReference type="AlphaFoldDB" id="A0A6A0B5V8"/>